<protein>
    <submittedName>
        <fullName evidence="4">SIP domain-containing protein</fullName>
    </submittedName>
</protein>
<feature type="region of interest" description="Disordered" evidence="1">
    <location>
        <begin position="1"/>
        <end position="38"/>
    </location>
</feature>
<keyword evidence="5" id="KW-1185">Reference proteome</keyword>
<evidence type="ECO:0000259" key="3">
    <source>
        <dbReference type="Pfam" id="PF08021"/>
    </source>
</evidence>
<dbReference type="RefSeq" id="WP_198736782.1">
    <property type="nucleotide sequence ID" value="NZ_JAEIOT010000011.1"/>
</dbReference>
<dbReference type="Gene3D" id="2.40.30.10">
    <property type="entry name" value="Translation factors"/>
    <property type="match status" value="1"/>
</dbReference>
<dbReference type="InterPro" id="IPR007037">
    <property type="entry name" value="SIP_rossman_dom"/>
</dbReference>
<name>A0ABS0VX27_9CORY</name>
<dbReference type="PANTHER" id="PTHR30157:SF0">
    <property type="entry name" value="NADPH-DEPENDENT FERRIC-CHELATE REDUCTASE"/>
    <property type="match status" value="1"/>
</dbReference>
<evidence type="ECO:0000313" key="4">
    <source>
        <dbReference type="EMBL" id="MBI9001330.1"/>
    </source>
</evidence>
<dbReference type="InterPro" id="IPR039261">
    <property type="entry name" value="FNR_nucleotide-bd"/>
</dbReference>
<gene>
    <name evidence="4" type="ORF">JDV76_10180</name>
</gene>
<sequence>MTNNTPDTGRTPTTAPETPGAANRFSTGQPPVHLRNSEHDRDIDDYTAVITSVSTPCPSIVRITAKLQGARTNPAWSSANVAIRLYLSERYGNHTRVYTVRDYLEETEEIVVDIVQHEHDSPMMLFSRDAHVGMQFSLTGPRVHFTIPPRPHGEPVALFADATAIPALVSIFDRTDGDLSGELYLVAGDRAAVDEIPLPGGIRLTHIDPADTDDPRPLDTCAKALPDPTSYVVWAAGERAEMTSIRSYFRNEVGMDKSRVSIAGYWRIGVGNDEIDRARKRFYERKLAEGARLEDFNDLDVGI</sequence>
<feature type="domain" description="Siderophore-interacting FAD-binding" evidence="3">
    <location>
        <begin position="89"/>
        <end position="144"/>
    </location>
</feature>
<evidence type="ECO:0000256" key="1">
    <source>
        <dbReference type="SAM" id="MobiDB-lite"/>
    </source>
</evidence>
<comment type="caution">
    <text evidence="4">The sequence shown here is derived from an EMBL/GenBank/DDBJ whole genome shotgun (WGS) entry which is preliminary data.</text>
</comment>
<dbReference type="Pfam" id="PF04954">
    <property type="entry name" value="SIP"/>
    <property type="match status" value="1"/>
</dbReference>
<feature type="compositionally biased region" description="Low complexity" evidence="1">
    <location>
        <begin position="8"/>
        <end position="22"/>
    </location>
</feature>
<dbReference type="CDD" id="cd06193">
    <property type="entry name" value="siderophore_interacting"/>
    <property type="match status" value="1"/>
</dbReference>
<dbReference type="EMBL" id="JAEIOT010000011">
    <property type="protein sequence ID" value="MBI9001330.1"/>
    <property type="molecule type" value="Genomic_DNA"/>
</dbReference>
<feature type="domain" description="SIP-like Rossmann fold" evidence="2">
    <location>
        <begin position="156"/>
        <end position="268"/>
    </location>
</feature>
<dbReference type="Proteomes" id="UP000625574">
    <property type="component" value="Unassembled WGS sequence"/>
</dbReference>
<accession>A0ABS0VX27</accession>
<dbReference type="Pfam" id="PF08021">
    <property type="entry name" value="FAD_binding_9"/>
    <property type="match status" value="1"/>
</dbReference>
<evidence type="ECO:0000259" key="2">
    <source>
        <dbReference type="Pfam" id="PF04954"/>
    </source>
</evidence>
<organism evidence="4 5">
    <name type="scientific">Corynebacterium marambiense</name>
    <dbReference type="NCBI Taxonomy" id="2765364"/>
    <lineage>
        <taxon>Bacteria</taxon>
        <taxon>Bacillati</taxon>
        <taxon>Actinomycetota</taxon>
        <taxon>Actinomycetes</taxon>
        <taxon>Mycobacteriales</taxon>
        <taxon>Corynebacteriaceae</taxon>
        <taxon>Corynebacterium</taxon>
    </lineage>
</organism>
<proteinExistence type="predicted"/>
<evidence type="ECO:0000313" key="5">
    <source>
        <dbReference type="Proteomes" id="UP000625574"/>
    </source>
</evidence>
<dbReference type="PANTHER" id="PTHR30157">
    <property type="entry name" value="FERRIC REDUCTASE, NADPH-DEPENDENT"/>
    <property type="match status" value="1"/>
</dbReference>
<dbReference type="InterPro" id="IPR039374">
    <property type="entry name" value="SIP_fam"/>
</dbReference>
<dbReference type="Gene3D" id="3.40.50.80">
    <property type="entry name" value="Nucleotide-binding domain of ferredoxin-NADP reductase (FNR) module"/>
    <property type="match status" value="1"/>
</dbReference>
<dbReference type="InterPro" id="IPR013113">
    <property type="entry name" value="SIP_FAD-bd"/>
</dbReference>
<reference evidence="4 5" key="1">
    <citation type="submission" date="2020-12" db="EMBL/GenBank/DDBJ databases">
        <title>Genome public.</title>
        <authorList>
            <person name="Sun Q."/>
        </authorList>
    </citation>
    <scope>NUCLEOTIDE SEQUENCE [LARGE SCALE GENOMIC DNA]</scope>
    <source>
        <strain evidence="4 5">CCM 8864</strain>
    </source>
</reference>